<sequence length="113" mass="12524">MQVRSPPLVLVSLHLEYKAHVIPSLRQPTPCFYGVVVVAVIHTALCTPATVARHNVYFSVVGMHAEPPRRPRPLELGVGNVGVRDREDYMIPSSAEREKLARGKFKVIVTKGN</sequence>
<dbReference type="EMBL" id="ML220118">
    <property type="protein sequence ID" value="TGZ81603.1"/>
    <property type="molecule type" value="Genomic_DNA"/>
</dbReference>
<protein>
    <submittedName>
        <fullName evidence="1">Uncharacterized protein</fullName>
    </submittedName>
</protein>
<proteinExistence type="predicted"/>
<accession>A0A4S2MYG0</accession>
<dbReference type="Proteomes" id="UP000298138">
    <property type="component" value="Unassembled WGS sequence"/>
</dbReference>
<evidence type="ECO:0000313" key="2">
    <source>
        <dbReference type="Proteomes" id="UP000298138"/>
    </source>
</evidence>
<dbReference type="InParanoid" id="A0A4S2MYG0"/>
<evidence type="ECO:0000313" key="1">
    <source>
        <dbReference type="EMBL" id="TGZ81603.1"/>
    </source>
</evidence>
<gene>
    <name evidence="1" type="ORF">EX30DRAFT_250153</name>
</gene>
<reference evidence="1 2" key="1">
    <citation type="submission" date="2019-04" db="EMBL/GenBank/DDBJ databases">
        <title>Comparative genomics and transcriptomics to analyze fruiting body development in filamentous ascomycetes.</title>
        <authorList>
            <consortium name="DOE Joint Genome Institute"/>
            <person name="Lutkenhaus R."/>
            <person name="Traeger S."/>
            <person name="Breuer J."/>
            <person name="Kuo A."/>
            <person name="Lipzen A."/>
            <person name="Pangilinan J."/>
            <person name="Dilworth D."/>
            <person name="Sandor L."/>
            <person name="Poggeler S."/>
            <person name="Barry K."/>
            <person name="Grigoriev I.V."/>
            <person name="Nowrousian M."/>
        </authorList>
    </citation>
    <scope>NUCLEOTIDE SEQUENCE [LARGE SCALE GENOMIC DNA]</scope>
    <source>
        <strain evidence="1 2">CBS 389.68</strain>
    </source>
</reference>
<organism evidence="1 2">
    <name type="scientific">Ascodesmis nigricans</name>
    <dbReference type="NCBI Taxonomy" id="341454"/>
    <lineage>
        <taxon>Eukaryota</taxon>
        <taxon>Fungi</taxon>
        <taxon>Dikarya</taxon>
        <taxon>Ascomycota</taxon>
        <taxon>Pezizomycotina</taxon>
        <taxon>Pezizomycetes</taxon>
        <taxon>Pezizales</taxon>
        <taxon>Ascodesmidaceae</taxon>
        <taxon>Ascodesmis</taxon>
    </lineage>
</organism>
<dbReference type="AlphaFoldDB" id="A0A4S2MYG0"/>
<name>A0A4S2MYG0_9PEZI</name>
<keyword evidence="2" id="KW-1185">Reference proteome</keyword>